<reference evidence="1 2" key="1">
    <citation type="journal article" date="2016" name="Genome Announc.">
        <title>Draft Genome Sequence of the Anaerobic Ammonium-Oxidizing Bacterium 'Candidatus Brocadia sp. 40'.</title>
        <authorList>
            <person name="Ali M."/>
            <person name="Haroon M.F."/>
            <person name="Narita Y."/>
            <person name="Zhang L."/>
            <person name="Rangel Shaw D."/>
            <person name="Okabe S."/>
            <person name="Saikaly P.E."/>
        </authorList>
    </citation>
    <scope>NUCLEOTIDE SEQUENCE [LARGE SCALE GENOMIC DNA]</scope>
    <source>
        <strain evidence="1 2">40</strain>
    </source>
</reference>
<keyword evidence="2" id="KW-1185">Reference proteome</keyword>
<comment type="caution">
    <text evidence="1">The sequence shown here is derived from an EMBL/GenBank/DDBJ whole genome shotgun (WGS) entry which is preliminary data.</text>
</comment>
<dbReference type="Proteomes" id="UP000242219">
    <property type="component" value="Unassembled WGS sequence"/>
</dbReference>
<evidence type="ECO:0000313" key="1">
    <source>
        <dbReference type="EMBL" id="OQD46107.1"/>
    </source>
</evidence>
<dbReference type="EMBL" id="MJUW02000057">
    <property type="protein sequence ID" value="OQD46107.1"/>
    <property type="molecule type" value="Genomic_DNA"/>
</dbReference>
<organism evidence="1 2">
    <name type="scientific">Candidatus Brocadia sapporoensis</name>
    <dbReference type="NCBI Taxonomy" id="392547"/>
    <lineage>
        <taxon>Bacteria</taxon>
        <taxon>Pseudomonadati</taxon>
        <taxon>Planctomycetota</taxon>
        <taxon>Candidatus Brocadiia</taxon>
        <taxon>Candidatus Brocadiales</taxon>
        <taxon>Candidatus Brocadiaceae</taxon>
        <taxon>Candidatus Brocadia</taxon>
    </lineage>
</organism>
<gene>
    <name evidence="1" type="ORF">BIY37_04945</name>
</gene>
<dbReference type="InterPro" id="IPR011009">
    <property type="entry name" value="Kinase-like_dom_sf"/>
</dbReference>
<protein>
    <recommendedName>
        <fullName evidence="3">Protein kinase domain-containing protein</fullName>
    </recommendedName>
</protein>
<accession>A0A1V6M166</accession>
<dbReference type="Pfam" id="PF06293">
    <property type="entry name" value="Kdo"/>
    <property type="match status" value="2"/>
</dbReference>
<dbReference type="AlphaFoldDB" id="A0A1V6M166"/>
<evidence type="ECO:0000313" key="2">
    <source>
        <dbReference type="Proteomes" id="UP000242219"/>
    </source>
</evidence>
<sequence>MGYSRYIQDDIRWLTNGISVDVLKEIFDAICKKKCMVVCNGYDKKVLRYTHQEGSFFIKQYTTKNCLEGIKSLFSLSKAHKEWACSHQLQRSQLLTAESVAVGEKRRFGILKDCYVISKAISNSMTVKESLISIQQSPASALNKKALLDGLISYVKIVHDLGVYHGELHAENILVDTNSPASFYLLDVGQAFFKKKLPLSFRIYELSRLLYSIKDVCTNEEIMGLISTYTNHLLSPKDGEMFCEAVLKKIYKIKKRFWYSRTRKCLKTNNVFKATTHAGYTVNMRNEWDASTLAALIDKHELSLNRWSDTTVKSSAKTGITRIPVSFKDIGSVCIKEYRYPSVWKRFFFSFRSSPARRAWIAAHGLMSANFRTPKPLALFEEKRTGILKKSFIIMEDISACLPCNTYVSEKFRNGSDKAIAGQKRRFVSCLAISFKRLHDSGTYHHDLKANNILIMELQDTWDFFYLDLDRVSFHKTITAKKKIKNLSQLNASIPHSITYTDRLRFYQAYSGIRYFTKADKHLLRSIVRLSIRRKHVWNLKISVPE</sequence>
<dbReference type="Gene3D" id="1.10.510.10">
    <property type="entry name" value="Transferase(Phosphotransferase) domain 1"/>
    <property type="match status" value="2"/>
</dbReference>
<proteinExistence type="predicted"/>
<name>A0A1V6M166_9BACT</name>
<evidence type="ECO:0008006" key="3">
    <source>
        <dbReference type="Google" id="ProtNLM"/>
    </source>
</evidence>
<dbReference type="SUPFAM" id="SSF56112">
    <property type="entry name" value="Protein kinase-like (PK-like)"/>
    <property type="match status" value="2"/>
</dbReference>